<dbReference type="Gene3D" id="3.30.565.10">
    <property type="entry name" value="Histidine kinase-like ATPase, C-terminal domain"/>
    <property type="match status" value="1"/>
</dbReference>
<evidence type="ECO:0000256" key="3">
    <source>
        <dbReference type="ARBA" id="ARBA00022553"/>
    </source>
</evidence>
<dbReference type="RefSeq" id="WP_309041996.1">
    <property type="nucleotide sequence ID" value="NZ_CP133395.1"/>
</dbReference>
<dbReference type="InterPro" id="IPR037006">
    <property type="entry name" value="CheA-like_homodim_sf"/>
</dbReference>
<dbReference type="InterPro" id="IPR036061">
    <property type="entry name" value="CheW-like_dom_sf"/>
</dbReference>
<feature type="compositionally biased region" description="Acidic residues" evidence="8">
    <location>
        <begin position="142"/>
        <end position="154"/>
    </location>
</feature>
<protein>
    <recommendedName>
        <fullName evidence="2">histidine kinase</fullName>
        <ecNumber evidence="2">2.7.13.3</ecNumber>
    </recommendedName>
</protein>
<dbReference type="InterPro" id="IPR036641">
    <property type="entry name" value="HPT_dom_sf"/>
</dbReference>
<dbReference type="InterPro" id="IPR036097">
    <property type="entry name" value="HisK_dim/P_sf"/>
</dbReference>
<organism evidence="12 13">
    <name type="scientific">Metapseudomonas otitidis</name>
    <dbReference type="NCBI Taxonomy" id="319939"/>
    <lineage>
        <taxon>Bacteria</taxon>
        <taxon>Pseudomonadati</taxon>
        <taxon>Pseudomonadota</taxon>
        <taxon>Gammaproteobacteria</taxon>
        <taxon>Pseudomonadales</taxon>
        <taxon>Pseudomonadaceae</taxon>
        <taxon>Metapseudomonas</taxon>
    </lineage>
</organism>
<evidence type="ECO:0000256" key="4">
    <source>
        <dbReference type="ARBA" id="ARBA00022679"/>
    </source>
</evidence>
<comment type="caution">
    <text evidence="12">The sequence shown here is derived from an EMBL/GenBank/DDBJ whole genome shotgun (WGS) entry which is preliminary data.</text>
</comment>
<feature type="domain" description="Histidine kinase" evidence="9">
    <location>
        <begin position="425"/>
        <end position="634"/>
    </location>
</feature>
<keyword evidence="3 7" id="KW-0597">Phosphoprotein</keyword>
<accession>A0ABU3XW12</accession>
<dbReference type="SUPFAM" id="SSF47226">
    <property type="entry name" value="Histidine-containing phosphotransfer domain, HPT domain"/>
    <property type="match status" value="1"/>
</dbReference>
<evidence type="ECO:0000256" key="7">
    <source>
        <dbReference type="PROSITE-ProRule" id="PRU00110"/>
    </source>
</evidence>
<feature type="region of interest" description="Disordered" evidence="8">
    <location>
        <begin position="128"/>
        <end position="162"/>
    </location>
</feature>
<feature type="modified residue" description="Phosphohistidine" evidence="7">
    <location>
        <position position="49"/>
    </location>
</feature>
<dbReference type="SMART" id="SM00073">
    <property type="entry name" value="HPT"/>
    <property type="match status" value="1"/>
</dbReference>
<gene>
    <name evidence="12" type="ORF">R0G64_22060</name>
</gene>
<dbReference type="CDD" id="cd00731">
    <property type="entry name" value="CheA_reg"/>
    <property type="match status" value="1"/>
</dbReference>
<evidence type="ECO:0000313" key="13">
    <source>
        <dbReference type="Proteomes" id="UP001273935"/>
    </source>
</evidence>
<dbReference type="Proteomes" id="UP001273935">
    <property type="component" value="Unassembled WGS sequence"/>
</dbReference>
<dbReference type="PANTHER" id="PTHR43395">
    <property type="entry name" value="SENSOR HISTIDINE KINASE CHEA"/>
    <property type="match status" value="1"/>
</dbReference>
<dbReference type="Gene3D" id="2.30.30.40">
    <property type="entry name" value="SH3 Domains"/>
    <property type="match status" value="1"/>
</dbReference>
<dbReference type="InterPro" id="IPR036890">
    <property type="entry name" value="HATPase_C_sf"/>
</dbReference>
<dbReference type="Pfam" id="PF02895">
    <property type="entry name" value="H-kinase_dim"/>
    <property type="match status" value="1"/>
</dbReference>
<dbReference type="InterPro" id="IPR051315">
    <property type="entry name" value="Bact_Chemotaxis_CheA"/>
</dbReference>
<feature type="region of interest" description="Disordered" evidence="8">
    <location>
        <begin position="319"/>
        <end position="388"/>
    </location>
</feature>
<dbReference type="CDD" id="cd16916">
    <property type="entry name" value="HATPase_CheA-like"/>
    <property type="match status" value="1"/>
</dbReference>
<dbReference type="Gene3D" id="1.20.120.160">
    <property type="entry name" value="HPT domain"/>
    <property type="match status" value="1"/>
</dbReference>
<sequence length="772" mass="81794">MSFDADEEILQDFLVEAGEILEQLSEQLVELESRPDDMDLLNAIFRGFHTVKGGAGFLQLNALVECCHIAENVFDILRKGARRVDAELMDVVLQALDTVNEMFSQVRERSEPTPATPELLAALSRLAEPAGASEPEPVAEVFEPEPEPEPEAEEPAAPASGDITDSEFEQLLTALDEPSGSNAEPAAGNEAAASDEITDDEFEALLDQLHGKGKFVGDAAPAASAPKAPEPVAAPSASPGGDDITDDEFEALLDQLHGKGKFVAPAVDEAAPAAVASAPDTAASAAPGGDNITDDEFEALLDQLHGKGKFVAEAPASSAPAKPAVPAKPAAAPAKPAATPAAKTTEPAKPAAAKPEPAKPAPAAARPAAPTANGDKAAPAAASEAETTVRVDTARLDEIMNMVGELVLVRNRLVRLGANSGDEAMAKAVSNLDVVTADLQTAVMKTRMQPIKKVFGRFPRLVRDLARNLKKEINLELVGEETDLDKNLVEALADPLVHLVRNAVDHGIETPEEREAAGKARTGRVVLSAEQEGDHILLMITDDGKGMDANILRAKAVEKGLLDKDAADRLTELECYNLIFAPGFSTKTEISDVSGRGVGMDVVKTKISQLNGTVNVFSQKGQGSKIVIKVPLTLAIMPTLMVMLGNQAFAFPLVNVNEIFHLDLSRTNVVDGQEVVIVRDKALPLFYLKRWLVRDASYEEQGEGHVVILSVGTQRIGFVVDQLVGQEEVVIKPLGKMLQGTPGMSGATITGDGRIALILDVPSMLKRYARRG</sequence>
<feature type="domain" description="HPt" evidence="11">
    <location>
        <begin position="2"/>
        <end position="106"/>
    </location>
</feature>
<evidence type="ECO:0000256" key="8">
    <source>
        <dbReference type="SAM" id="MobiDB-lite"/>
    </source>
</evidence>
<evidence type="ECO:0000256" key="5">
    <source>
        <dbReference type="ARBA" id="ARBA00022777"/>
    </source>
</evidence>
<feature type="compositionally biased region" description="Low complexity" evidence="8">
    <location>
        <begin position="219"/>
        <end position="239"/>
    </location>
</feature>
<dbReference type="InterPro" id="IPR002545">
    <property type="entry name" value="CheW-lke_dom"/>
</dbReference>
<evidence type="ECO:0000259" key="9">
    <source>
        <dbReference type="PROSITE" id="PS50109"/>
    </source>
</evidence>
<dbReference type="PRINTS" id="PR00344">
    <property type="entry name" value="BCTRLSENSOR"/>
</dbReference>
<keyword evidence="5" id="KW-0418">Kinase</keyword>
<evidence type="ECO:0000256" key="1">
    <source>
        <dbReference type="ARBA" id="ARBA00000085"/>
    </source>
</evidence>
<proteinExistence type="predicted"/>
<dbReference type="Pfam" id="PF02518">
    <property type="entry name" value="HATPase_c"/>
    <property type="match status" value="1"/>
</dbReference>
<dbReference type="SMART" id="SM00387">
    <property type="entry name" value="HATPase_c"/>
    <property type="match status" value="1"/>
</dbReference>
<dbReference type="CDD" id="cd00088">
    <property type="entry name" value="HPT"/>
    <property type="match status" value="1"/>
</dbReference>
<dbReference type="SMART" id="SM01231">
    <property type="entry name" value="H-kinase_dim"/>
    <property type="match status" value="1"/>
</dbReference>
<dbReference type="Pfam" id="PF01627">
    <property type="entry name" value="Hpt"/>
    <property type="match status" value="1"/>
</dbReference>
<dbReference type="InterPro" id="IPR008207">
    <property type="entry name" value="Sig_transdc_His_kin_Hpt_dom"/>
</dbReference>
<evidence type="ECO:0000259" key="10">
    <source>
        <dbReference type="PROSITE" id="PS50851"/>
    </source>
</evidence>
<comment type="catalytic activity">
    <reaction evidence="1">
        <text>ATP + protein L-histidine = ADP + protein N-phospho-L-histidine.</text>
        <dbReference type="EC" id="2.7.13.3"/>
    </reaction>
</comment>
<dbReference type="InterPro" id="IPR004105">
    <property type="entry name" value="CheA-like_dim"/>
</dbReference>
<evidence type="ECO:0000256" key="6">
    <source>
        <dbReference type="ARBA" id="ARBA00023012"/>
    </source>
</evidence>
<keyword evidence="4 12" id="KW-0808">Transferase</keyword>
<dbReference type="SMART" id="SM00260">
    <property type="entry name" value="CheW"/>
    <property type="match status" value="1"/>
</dbReference>
<feature type="compositionally biased region" description="Low complexity" evidence="8">
    <location>
        <begin position="319"/>
        <end position="386"/>
    </location>
</feature>
<dbReference type="InterPro" id="IPR004358">
    <property type="entry name" value="Sig_transdc_His_kin-like_C"/>
</dbReference>
<dbReference type="InterPro" id="IPR005467">
    <property type="entry name" value="His_kinase_dom"/>
</dbReference>
<feature type="region of interest" description="Disordered" evidence="8">
    <location>
        <begin position="217"/>
        <end position="247"/>
    </location>
</feature>
<dbReference type="PROSITE" id="PS50894">
    <property type="entry name" value="HPT"/>
    <property type="match status" value="1"/>
</dbReference>
<dbReference type="Gene3D" id="1.10.287.560">
    <property type="entry name" value="Histidine kinase CheA-like, homodimeric domain"/>
    <property type="match status" value="1"/>
</dbReference>
<dbReference type="PROSITE" id="PS50109">
    <property type="entry name" value="HIS_KIN"/>
    <property type="match status" value="1"/>
</dbReference>
<feature type="domain" description="CheW-like" evidence="10">
    <location>
        <begin position="636"/>
        <end position="770"/>
    </location>
</feature>
<evidence type="ECO:0000256" key="2">
    <source>
        <dbReference type="ARBA" id="ARBA00012438"/>
    </source>
</evidence>
<dbReference type="EMBL" id="JAWJUL010000101">
    <property type="protein sequence ID" value="MDV3442103.1"/>
    <property type="molecule type" value="Genomic_DNA"/>
</dbReference>
<dbReference type="SUPFAM" id="SSF50341">
    <property type="entry name" value="CheW-like"/>
    <property type="match status" value="1"/>
</dbReference>
<dbReference type="PROSITE" id="PS50851">
    <property type="entry name" value="CHEW"/>
    <property type="match status" value="1"/>
</dbReference>
<dbReference type="SUPFAM" id="SSF47384">
    <property type="entry name" value="Homodimeric domain of signal transducing histidine kinase"/>
    <property type="match status" value="1"/>
</dbReference>
<evidence type="ECO:0000259" key="11">
    <source>
        <dbReference type="PROSITE" id="PS50894"/>
    </source>
</evidence>
<keyword evidence="13" id="KW-1185">Reference proteome</keyword>
<dbReference type="InterPro" id="IPR003594">
    <property type="entry name" value="HATPase_dom"/>
</dbReference>
<keyword evidence="6" id="KW-0902">Two-component regulatory system</keyword>
<evidence type="ECO:0000313" key="12">
    <source>
        <dbReference type="EMBL" id="MDV3442103.1"/>
    </source>
</evidence>
<name>A0ABU3XW12_9GAMM</name>
<dbReference type="Pfam" id="PF01584">
    <property type="entry name" value="CheW"/>
    <property type="match status" value="1"/>
</dbReference>
<dbReference type="PANTHER" id="PTHR43395:SF1">
    <property type="entry name" value="CHEMOTAXIS PROTEIN CHEA"/>
    <property type="match status" value="1"/>
</dbReference>
<dbReference type="EC" id="2.7.13.3" evidence="2"/>
<dbReference type="SUPFAM" id="SSF55874">
    <property type="entry name" value="ATPase domain of HSP90 chaperone/DNA topoisomerase II/histidine kinase"/>
    <property type="match status" value="1"/>
</dbReference>
<dbReference type="GO" id="GO:0004673">
    <property type="term" value="F:protein histidine kinase activity"/>
    <property type="evidence" value="ECO:0007669"/>
    <property type="project" value="UniProtKB-EC"/>
</dbReference>
<reference evidence="12 13" key="1">
    <citation type="submission" date="2023-10" db="EMBL/GenBank/DDBJ databases">
        <title>Pseudomonas otitidis isolated from a paediatric patient with cystic fibrosis in Chile.</title>
        <authorList>
            <person name="Amsteins-Romero L."/>
            <person name="Opazo-Capurro A."/>
            <person name="Matus-Kohler M."/>
            <person name="Gonzalez-Rocha G."/>
        </authorList>
    </citation>
    <scope>NUCLEOTIDE SEQUENCE [LARGE SCALE GENOMIC DNA]</scope>
    <source>
        <strain evidence="12 13">P-714</strain>
    </source>
</reference>